<dbReference type="PROSITE" id="PS51257">
    <property type="entry name" value="PROKAR_LIPOPROTEIN"/>
    <property type="match status" value="1"/>
</dbReference>
<evidence type="ECO:0000313" key="2">
    <source>
        <dbReference type="Proteomes" id="UP000184221"/>
    </source>
</evidence>
<proteinExistence type="predicted"/>
<protein>
    <submittedName>
        <fullName evidence="1">Uncharacterized protein</fullName>
    </submittedName>
</protein>
<dbReference type="STRING" id="996342.SAMN05443551_2656"/>
<dbReference type="AlphaFoldDB" id="A0A1M5UI58"/>
<reference evidence="1 2" key="1">
    <citation type="submission" date="2016-11" db="EMBL/GenBank/DDBJ databases">
        <authorList>
            <person name="Jaros S."/>
            <person name="Januszkiewicz K."/>
            <person name="Wedrychowicz H."/>
        </authorList>
    </citation>
    <scope>NUCLEOTIDE SEQUENCE [LARGE SCALE GENOMIC DNA]</scope>
    <source>
        <strain evidence="1 2">DSM 29431</strain>
    </source>
</reference>
<evidence type="ECO:0000313" key="1">
    <source>
        <dbReference type="EMBL" id="SHH62667.1"/>
    </source>
</evidence>
<dbReference type="EMBL" id="FQXC01000003">
    <property type="protein sequence ID" value="SHH62667.1"/>
    <property type="molecule type" value="Genomic_DNA"/>
</dbReference>
<dbReference type="RefSeq" id="WP_178346901.1">
    <property type="nucleotide sequence ID" value="NZ_FQXC01000003.1"/>
</dbReference>
<dbReference type="Proteomes" id="UP000184221">
    <property type="component" value="Unassembled WGS sequence"/>
</dbReference>
<accession>A0A1M5UI58</accession>
<sequence length="57" mass="5536">MIRASLIASLFALAACGADGDPVRPSVNSTVTVGSDGIKTSTGVTVQSGPVTVGVGF</sequence>
<keyword evidence="2" id="KW-1185">Reference proteome</keyword>
<organism evidence="1 2">
    <name type="scientific">Marivita hallyeonensis</name>
    <dbReference type="NCBI Taxonomy" id="996342"/>
    <lineage>
        <taxon>Bacteria</taxon>
        <taxon>Pseudomonadati</taxon>
        <taxon>Pseudomonadota</taxon>
        <taxon>Alphaproteobacteria</taxon>
        <taxon>Rhodobacterales</taxon>
        <taxon>Roseobacteraceae</taxon>
        <taxon>Marivita</taxon>
    </lineage>
</organism>
<name>A0A1M5UI58_9RHOB</name>
<gene>
    <name evidence="1" type="ORF">SAMN05443551_2656</name>
</gene>